<feature type="region of interest" description="Disordered" evidence="3">
    <location>
        <begin position="587"/>
        <end position="624"/>
    </location>
</feature>
<dbReference type="PANTHER" id="PTHR47932">
    <property type="entry name" value="ATPASE EXPRESSION PROTEIN 3"/>
    <property type="match status" value="1"/>
</dbReference>
<dbReference type="InterPro" id="IPR002885">
    <property type="entry name" value="PPR_rpt"/>
</dbReference>
<feature type="compositionally biased region" description="Basic and acidic residues" evidence="3">
    <location>
        <begin position="594"/>
        <end position="608"/>
    </location>
</feature>
<dbReference type="AlphaFoldDB" id="A0A9P6KFC2"/>
<dbReference type="InterPro" id="IPR011990">
    <property type="entry name" value="TPR-like_helical_dom_sf"/>
</dbReference>
<feature type="region of interest" description="Disordered" evidence="3">
    <location>
        <begin position="530"/>
        <end position="573"/>
    </location>
</feature>
<feature type="non-terminal residue" evidence="4">
    <location>
        <position position="874"/>
    </location>
</feature>
<feature type="compositionally biased region" description="Low complexity" evidence="3">
    <location>
        <begin position="8"/>
        <end position="43"/>
    </location>
</feature>
<feature type="compositionally biased region" description="Basic and acidic residues" evidence="3">
    <location>
        <begin position="639"/>
        <end position="649"/>
    </location>
</feature>
<evidence type="ECO:0000256" key="3">
    <source>
        <dbReference type="SAM" id="MobiDB-lite"/>
    </source>
</evidence>
<feature type="region of interest" description="Disordered" evidence="3">
    <location>
        <begin position="409"/>
        <end position="430"/>
    </location>
</feature>
<accession>A0A9P6KFC2</accession>
<dbReference type="NCBIfam" id="TIGR00756">
    <property type="entry name" value="PPR"/>
    <property type="match status" value="1"/>
</dbReference>
<feature type="region of interest" description="Disordered" evidence="3">
    <location>
        <begin position="1"/>
        <end position="45"/>
    </location>
</feature>
<organism evidence="4 5">
    <name type="scientific">Lunasporangiospora selenospora</name>
    <dbReference type="NCBI Taxonomy" id="979761"/>
    <lineage>
        <taxon>Eukaryota</taxon>
        <taxon>Fungi</taxon>
        <taxon>Fungi incertae sedis</taxon>
        <taxon>Mucoromycota</taxon>
        <taxon>Mortierellomycotina</taxon>
        <taxon>Mortierellomycetes</taxon>
        <taxon>Mortierellales</taxon>
        <taxon>Mortierellaceae</taxon>
        <taxon>Lunasporangiospora</taxon>
    </lineage>
</organism>
<feature type="compositionally biased region" description="Polar residues" evidence="3">
    <location>
        <begin position="415"/>
        <end position="430"/>
    </location>
</feature>
<feature type="compositionally biased region" description="Low complexity" evidence="3">
    <location>
        <begin position="715"/>
        <end position="740"/>
    </location>
</feature>
<dbReference type="Gene3D" id="1.25.40.10">
    <property type="entry name" value="Tetratricopeptide repeat domain"/>
    <property type="match status" value="2"/>
</dbReference>
<reference evidence="4" key="1">
    <citation type="journal article" date="2020" name="Fungal Divers.">
        <title>Resolving the Mortierellaceae phylogeny through synthesis of multi-gene phylogenetics and phylogenomics.</title>
        <authorList>
            <person name="Vandepol N."/>
            <person name="Liber J."/>
            <person name="Desiro A."/>
            <person name="Na H."/>
            <person name="Kennedy M."/>
            <person name="Barry K."/>
            <person name="Grigoriev I.V."/>
            <person name="Miller A.N."/>
            <person name="O'Donnell K."/>
            <person name="Stajich J.E."/>
            <person name="Bonito G."/>
        </authorList>
    </citation>
    <scope>NUCLEOTIDE SEQUENCE</scope>
    <source>
        <strain evidence="4">KOD1015</strain>
    </source>
</reference>
<keyword evidence="5" id="KW-1185">Reference proteome</keyword>
<dbReference type="EMBL" id="JAABOA010000913">
    <property type="protein sequence ID" value="KAF9582821.1"/>
    <property type="molecule type" value="Genomic_DNA"/>
</dbReference>
<keyword evidence="1" id="KW-0677">Repeat</keyword>
<protein>
    <submittedName>
        <fullName evidence="4">Uncharacterized protein</fullName>
    </submittedName>
</protein>
<gene>
    <name evidence="4" type="ORF">BGW38_010720</name>
</gene>
<proteinExistence type="predicted"/>
<dbReference type="Pfam" id="PF13041">
    <property type="entry name" value="PPR_2"/>
    <property type="match status" value="1"/>
</dbReference>
<evidence type="ECO:0000256" key="1">
    <source>
        <dbReference type="ARBA" id="ARBA00022737"/>
    </source>
</evidence>
<comment type="caution">
    <text evidence="4">The sequence shown here is derived from an EMBL/GenBank/DDBJ whole genome shotgun (WGS) entry which is preliminary data.</text>
</comment>
<dbReference type="PANTHER" id="PTHR47932:SF44">
    <property type="entry name" value="MIOREX COMPLEX COMPONENT 1"/>
    <property type="match status" value="1"/>
</dbReference>
<dbReference type="Proteomes" id="UP000780801">
    <property type="component" value="Unassembled WGS sequence"/>
</dbReference>
<feature type="region of interest" description="Disordered" evidence="3">
    <location>
        <begin position="818"/>
        <end position="842"/>
    </location>
</feature>
<feature type="region of interest" description="Disordered" evidence="3">
    <location>
        <begin position="636"/>
        <end position="661"/>
    </location>
</feature>
<name>A0A9P6KFC2_9FUNG</name>
<evidence type="ECO:0000313" key="5">
    <source>
        <dbReference type="Proteomes" id="UP000780801"/>
    </source>
</evidence>
<feature type="region of interest" description="Disordered" evidence="3">
    <location>
        <begin position="689"/>
        <end position="745"/>
    </location>
</feature>
<evidence type="ECO:0000313" key="4">
    <source>
        <dbReference type="EMBL" id="KAF9582821.1"/>
    </source>
</evidence>
<evidence type="ECO:0000256" key="2">
    <source>
        <dbReference type="PROSITE-ProRule" id="PRU00708"/>
    </source>
</evidence>
<sequence length="874" mass="98018">IRPAASPSLAVSTDSTSESSSVAAAATPGSSGHQSSSRHGSQSMKQTIDRYLEARIRKRTRRVNDLPAWRASDTLVSLPTKKLLSARSKSTTIPERCQLVELFHLQQQLLQTALDHPDQPDSVRISNELSTIVDQVASHCRDRPQDFSSEDCKFFLKTIQDFSTSRQQFWESMAVLVHHSMVYSSTYRVPKLWDQTVGFAMAEVYWRTGQDEFVQQIDALIKTDQRYSKGIGSNLGLSSSNGTSQGVIQSSEVLTKAMIDALLLSYFSQRALGLYKIAVERGLSSSKSTLNSLIHIAVSDSDVSMLEGIGQTLLDSEKRYQDTCLLSKGGPNVSSSRPLVQMTSRMMDSFIYGAYECDLYDLAKTVFDQGLEAGKKYRASTFTTVLNMYSTKDFGFDIVGTAKQMATKKKRSRAASLSNQPSTPASEKQNTMLSKEIRVADPQTIQGYVFSMKQLCVIPTIATLNVLTKLYLEMTEHKVPGAPWWTAAFQQHNPLNLTPDVVTNNTLLAFYERQGDLGTMRVIYDKMAGIPPKSTARDSRPKKHPWASDEVSGWIDNQGDMRMPTSELVDSEQDKFEQDLYSLRQESWSDEQEVGNHDPEASQEKQDPESSVQEQPHVRSSRDVKSAMQVFEGMQGVKGDLDSNADSKAETFSTPWTEATHESGEMLNANLLPLTKPRRSQKTFLSQMALFSQQQQQQHQEEEANTARGQEDDTFSPSSLTSSFSSASASDVTMPDSDIPPSSPAPDVVTLTSLISGFGQSKDMDRASQLFRVMTSRLQIEPNLKTYTKLVASLHHSGDHRRAQMLWDMVLEDVHWTKPDMEPVNSPEQSEKDGEDGYEYQTKEEKRLIDVEAQFKQRRILTWMERKQLELRQK</sequence>
<dbReference type="OrthoDB" id="185373at2759"/>
<feature type="repeat" description="PPR" evidence="2">
    <location>
        <begin position="747"/>
        <end position="777"/>
    </location>
</feature>
<dbReference type="PROSITE" id="PS51375">
    <property type="entry name" value="PPR"/>
    <property type="match status" value="1"/>
</dbReference>